<dbReference type="EMBL" id="DF975012">
    <property type="protein sequence ID" value="GAU51189.1"/>
    <property type="molecule type" value="Genomic_DNA"/>
</dbReference>
<dbReference type="Proteomes" id="UP000242715">
    <property type="component" value="Unassembled WGS sequence"/>
</dbReference>
<dbReference type="Pfam" id="PF19026">
    <property type="entry name" value="UBA_HYPK"/>
    <property type="match status" value="3"/>
</dbReference>
<feature type="region of interest" description="Disordered" evidence="1">
    <location>
        <begin position="1"/>
        <end position="22"/>
    </location>
</feature>
<gene>
    <name evidence="3" type="ORF">TSUD_412150</name>
</gene>
<dbReference type="GO" id="GO:0005854">
    <property type="term" value="C:nascent polypeptide-associated complex"/>
    <property type="evidence" value="ECO:0007669"/>
    <property type="project" value="InterPro"/>
</dbReference>
<name>A0A2Z6PTW8_TRISU</name>
<evidence type="ECO:0000313" key="3">
    <source>
        <dbReference type="EMBL" id="GAU51189.1"/>
    </source>
</evidence>
<evidence type="ECO:0000313" key="4">
    <source>
        <dbReference type="Proteomes" id="UP000242715"/>
    </source>
</evidence>
<dbReference type="OrthoDB" id="3169036at2759"/>
<dbReference type="Gene3D" id="1.10.8.10">
    <property type="entry name" value="DNA helicase RuvA subunit, C-terminal domain"/>
    <property type="match status" value="3"/>
</dbReference>
<sequence>MEGIKQQKESINRKQRKNGPWWNPLDFFELLPLSYAIEEDDHDSDFDVNYISDSNSDDYVKINKTKKVYAPTVENVNHDDSDDDDNSLVSSQSQTQAAQQFTKMADVESVMEKQDQGAIAGVAQEEEEEVDETGVEPYNNIDFVMIQAGVSKSKALKALKTHNGDIVGAIMELTMEEEEAEEEEEVDETGVDPRDIDLVMTQAGVSKSKAVKALKTHIGDIVAAIMKLTMEEEEEEEEEDEEDEEEEEVDATGVDRHDIDLVRTQAGVSKSKAVKALKTHNGDIVAAIMELTS</sequence>
<feature type="domain" description="Nascent polypeptide-associated complex subunit alpha-like UBA" evidence="2">
    <location>
        <begin position="190"/>
        <end position="229"/>
    </location>
</feature>
<dbReference type="InterPro" id="IPR044034">
    <property type="entry name" value="NAC-like_UBA"/>
</dbReference>
<feature type="domain" description="Nascent polypeptide-associated complex subunit alpha-like UBA" evidence="2">
    <location>
        <begin position="141"/>
        <end position="174"/>
    </location>
</feature>
<evidence type="ECO:0000259" key="2">
    <source>
        <dbReference type="Pfam" id="PF19026"/>
    </source>
</evidence>
<keyword evidence="4" id="KW-1185">Reference proteome</keyword>
<dbReference type="CDD" id="cd14358">
    <property type="entry name" value="UBA_NAC_euk"/>
    <property type="match status" value="2"/>
</dbReference>
<feature type="domain" description="Nascent polypeptide-associated complex subunit alpha-like UBA" evidence="2">
    <location>
        <begin position="253"/>
        <end position="292"/>
    </location>
</feature>
<feature type="compositionally biased region" description="Basic and acidic residues" evidence="1">
    <location>
        <begin position="1"/>
        <end position="12"/>
    </location>
</feature>
<organism evidence="3 4">
    <name type="scientific">Trifolium subterraneum</name>
    <name type="common">Subterranean clover</name>
    <dbReference type="NCBI Taxonomy" id="3900"/>
    <lineage>
        <taxon>Eukaryota</taxon>
        <taxon>Viridiplantae</taxon>
        <taxon>Streptophyta</taxon>
        <taxon>Embryophyta</taxon>
        <taxon>Tracheophyta</taxon>
        <taxon>Spermatophyta</taxon>
        <taxon>Magnoliopsida</taxon>
        <taxon>eudicotyledons</taxon>
        <taxon>Gunneridae</taxon>
        <taxon>Pentapetalae</taxon>
        <taxon>rosids</taxon>
        <taxon>fabids</taxon>
        <taxon>Fabales</taxon>
        <taxon>Fabaceae</taxon>
        <taxon>Papilionoideae</taxon>
        <taxon>50 kb inversion clade</taxon>
        <taxon>NPAAA clade</taxon>
        <taxon>Hologalegina</taxon>
        <taxon>IRL clade</taxon>
        <taxon>Trifolieae</taxon>
        <taxon>Trifolium</taxon>
    </lineage>
</organism>
<evidence type="ECO:0000256" key="1">
    <source>
        <dbReference type="SAM" id="MobiDB-lite"/>
    </source>
</evidence>
<dbReference type="AlphaFoldDB" id="A0A2Z6PTW8"/>
<proteinExistence type="predicted"/>
<feature type="region of interest" description="Disordered" evidence="1">
    <location>
        <begin position="231"/>
        <end position="262"/>
    </location>
</feature>
<accession>A0A2Z6PTW8</accession>
<dbReference type="PANTHER" id="PTHR21713">
    <property type="entry name" value="NASCENT POLYPEPTIDE ASSOCIATED COMPLEX ALPHA SUBUNIT-RELATED"/>
    <property type="match status" value="1"/>
</dbReference>
<feature type="region of interest" description="Disordered" evidence="1">
    <location>
        <begin position="75"/>
        <end position="97"/>
    </location>
</feature>
<protein>
    <recommendedName>
        <fullName evidence="2">Nascent polypeptide-associated complex subunit alpha-like UBA domain-containing protein</fullName>
    </recommendedName>
</protein>
<reference evidence="4" key="1">
    <citation type="journal article" date="2017" name="Front. Plant Sci.">
        <title>Climate Clever Clovers: New Paradigm to Reduce the Environmental Footprint of Ruminants by Breeding Low Methanogenic Forages Utilizing Haplotype Variation.</title>
        <authorList>
            <person name="Kaur P."/>
            <person name="Appels R."/>
            <person name="Bayer P.E."/>
            <person name="Keeble-Gagnere G."/>
            <person name="Wang J."/>
            <person name="Hirakawa H."/>
            <person name="Shirasawa K."/>
            <person name="Vercoe P."/>
            <person name="Stefanova K."/>
            <person name="Durmic Z."/>
            <person name="Nichols P."/>
            <person name="Revell C."/>
            <person name="Isobe S.N."/>
            <person name="Edwards D."/>
            <person name="Erskine W."/>
        </authorList>
    </citation>
    <scope>NUCLEOTIDE SEQUENCE [LARGE SCALE GENOMIC DNA]</scope>
    <source>
        <strain evidence="4">cv. Daliak</strain>
    </source>
</reference>
<feature type="compositionally biased region" description="Low complexity" evidence="1">
    <location>
        <begin position="87"/>
        <end position="97"/>
    </location>
</feature>
<feature type="compositionally biased region" description="Acidic residues" evidence="1">
    <location>
        <begin position="231"/>
        <end position="250"/>
    </location>
</feature>
<dbReference type="InterPro" id="IPR016641">
    <property type="entry name" value="EGD2/NACA0like"/>
</dbReference>